<feature type="non-terminal residue" evidence="1">
    <location>
        <position position="1"/>
    </location>
</feature>
<dbReference type="EMBL" id="RBNI01015124">
    <property type="protein sequence ID" value="RUP16937.1"/>
    <property type="molecule type" value="Genomic_DNA"/>
</dbReference>
<evidence type="ECO:0000313" key="1">
    <source>
        <dbReference type="EMBL" id="RUP16937.1"/>
    </source>
</evidence>
<name>A0A433B9T9_9FUNG</name>
<organism evidence="1 2">
    <name type="scientific">Jimgerdemannia flammicorona</name>
    <dbReference type="NCBI Taxonomy" id="994334"/>
    <lineage>
        <taxon>Eukaryota</taxon>
        <taxon>Fungi</taxon>
        <taxon>Fungi incertae sedis</taxon>
        <taxon>Mucoromycota</taxon>
        <taxon>Mucoromycotina</taxon>
        <taxon>Endogonomycetes</taxon>
        <taxon>Endogonales</taxon>
        <taxon>Endogonaceae</taxon>
        <taxon>Jimgerdemannia</taxon>
    </lineage>
</organism>
<protein>
    <submittedName>
        <fullName evidence="1">NADP-dependent oxidoreductase domain-containing protein</fullName>
    </submittedName>
</protein>
<dbReference type="InterPro" id="IPR036812">
    <property type="entry name" value="NAD(P)_OxRdtase_dom_sf"/>
</dbReference>
<keyword evidence="2" id="KW-1185">Reference proteome</keyword>
<dbReference type="PANTHER" id="PTHR43150:SF2">
    <property type="entry name" value="HYPERKINETIC, ISOFORM M"/>
    <property type="match status" value="1"/>
</dbReference>
<accession>A0A433B9T9</accession>
<evidence type="ECO:0000313" key="2">
    <source>
        <dbReference type="Proteomes" id="UP000268093"/>
    </source>
</evidence>
<dbReference type="Proteomes" id="UP000268093">
    <property type="component" value="Unassembled WGS sequence"/>
</dbReference>
<comment type="caution">
    <text evidence="1">The sequence shown here is derived from an EMBL/GenBank/DDBJ whole genome shotgun (WGS) entry which is preliminary data.</text>
</comment>
<reference evidence="1 2" key="1">
    <citation type="journal article" date="2018" name="New Phytol.">
        <title>Phylogenomics of Endogonaceae and evolution of mycorrhizas within Mucoromycota.</title>
        <authorList>
            <person name="Chang Y."/>
            <person name="Desiro A."/>
            <person name="Na H."/>
            <person name="Sandor L."/>
            <person name="Lipzen A."/>
            <person name="Clum A."/>
            <person name="Barry K."/>
            <person name="Grigoriev I.V."/>
            <person name="Martin F.M."/>
            <person name="Stajich J.E."/>
            <person name="Smith M.E."/>
            <person name="Bonito G."/>
            <person name="Spatafora J.W."/>
        </authorList>
    </citation>
    <scope>NUCLEOTIDE SEQUENCE [LARGE SCALE GENOMIC DNA]</scope>
    <source>
        <strain evidence="1 2">GMNB39</strain>
    </source>
</reference>
<dbReference type="OrthoDB" id="1720422at2759"/>
<dbReference type="InterPro" id="IPR023210">
    <property type="entry name" value="NADP_OxRdtase_dom"/>
</dbReference>
<dbReference type="SUPFAM" id="SSF51430">
    <property type="entry name" value="NAD(P)-linked oxidoreductase"/>
    <property type="match status" value="1"/>
</dbReference>
<dbReference type="PRINTS" id="PR01577">
    <property type="entry name" value="KCNABCHANNEL"/>
</dbReference>
<sequence>PIADRLGCTIAQLALAWCIKNPQVSSVITGASQPEQLEDNLRCLSIVPKLTDEILQEIEAVLQNKPDKGFNFRHS</sequence>
<gene>
    <name evidence="1" type="ORF">BC936DRAFT_139493</name>
</gene>
<dbReference type="GO" id="GO:0016491">
    <property type="term" value="F:oxidoreductase activity"/>
    <property type="evidence" value="ECO:0007669"/>
    <property type="project" value="UniProtKB-KW"/>
</dbReference>
<proteinExistence type="predicted"/>
<dbReference type="Pfam" id="PF00248">
    <property type="entry name" value="Aldo_ket_red"/>
    <property type="match status" value="1"/>
</dbReference>
<dbReference type="PANTHER" id="PTHR43150">
    <property type="entry name" value="HYPERKINETIC, ISOFORM M"/>
    <property type="match status" value="1"/>
</dbReference>
<dbReference type="InterPro" id="IPR005399">
    <property type="entry name" value="K_chnl_volt-dep_bsu_KCNAB-rel"/>
</dbReference>
<dbReference type="Gene3D" id="3.20.20.100">
    <property type="entry name" value="NADP-dependent oxidoreductase domain"/>
    <property type="match status" value="1"/>
</dbReference>